<dbReference type="AlphaFoldDB" id="A0A8S0SKP4"/>
<dbReference type="OrthoDB" id="1935265at2759"/>
<dbReference type="InterPro" id="IPR032413">
    <property type="entry name" value="Arm_3"/>
</dbReference>
<dbReference type="EMBL" id="CACTIH010005452">
    <property type="protein sequence ID" value="CAA2993626.1"/>
    <property type="molecule type" value="Genomic_DNA"/>
</dbReference>
<dbReference type="GO" id="GO:0043531">
    <property type="term" value="F:ADP binding"/>
    <property type="evidence" value="ECO:0007669"/>
    <property type="project" value="InterPro"/>
</dbReference>
<evidence type="ECO:0000256" key="4">
    <source>
        <dbReference type="ARBA" id="ARBA00022614"/>
    </source>
</evidence>
<dbReference type="Pfam" id="PF00514">
    <property type="entry name" value="Arm"/>
    <property type="match status" value="1"/>
</dbReference>
<dbReference type="InterPro" id="IPR032675">
    <property type="entry name" value="LRR_dom_sf"/>
</dbReference>
<proteinExistence type="inferred from homology"/>
<keyword evidence="4" id="KW-0433">Leucine-rich repeat</keyword>
<dbReference type="GO" id="GO:0015031">
    <property type="term" value="P:protein transport"/>
    <property type="evidence" value="ECO:0007669"/>
    <property type="project" value="UniProtKB-KW"/>
</dbReference>
<dbReference type="Gramene" id="OE9A058795T1">
    <property type="protein sequence ID" value="OE9A058795C1"/>
    <property type="gene ID" value="OE9A058795"/>
</dbReference>
<evidence type="ECO:0000313" key="14">
    <source>
        <dbReference type="EMBL" id="CAA2993626.1"/>
    </source>
</evidence>
<dbReference type="Gene3D" id="1.10.8.430">
    <property type="entry name" value="Helical domain of apoptotic protease-activating factors"/>
    <property type="match status" value="1"/>
</dbReference>
<evidence type="ECO:0000256" key="2">
    <source>
        <dbReference type="ARBA" id="ARBA00010394"/>
    </source>
</evidence>
<evidence type="ECO:0000256" key="9">
    <source>
        <dbReference type="ARBA" id="ARBA00022927"/>
    </source>
</evidence>
<evidence type="ECO:0000256" key="8">
    <source>
        <dbReference type="ARBA" id="ARBA00022840"/>
    </source>
</evidence>
<dbReference type="PROSITE" id="PS50176">
    <property type="entry name" value="ARM_REPEAT"/>
    <property type="match status" value="1"/>
</dbReference>
<dbReference type="SUPFAM" id="SSF48371">
    <property type="entry name" value="ARM repeat"/>
    <property type="match status" value="1"/>
</dbReference>
<dbReference type="InterPro" id="IPR016024">
    <property type="entry name" value="ARM-type_fold"/>
</dbReference>
<sequence length="1228" mass="138919">MEIRDAAYKTEDIMESHISKNFGQESFHERQIRDQTFCENFVIVADEIDSIKMTAAKLKESWGSTDLYQSKRTSLPTGQSRLASSGKSAMVGFHDDLNQIVDQLTGYPPTRKVIPIIGMGGIGKTTLAKNVYNDPRITEYFHIRAWASISQEYHEREVLLSLLNSMKQLSAEILQEEETGKLKECLYKSLYGRSYLVVMDDVWTPKAWDSLSNIFPDDRNGSRIMLTTRLLSVVDSLGSPHRMRFLNATESWNLLRREVFGEDSCPVGLEEAGKEISDNCKGLALSLVVIGGHLSKANGTKDHWEYVAQNVKLVVNATDENCLDILSLSYDYLPHYLKACFLYMGVFPEDDEIRVSKLIKLWAAEGFVKPVRDKTLEEVAKEYLGDLISRNLILISEKSSSGKVKTCSIHDLLRDFCIRKAQQEKFFHATVTDKDFRIFAEGRKYSRRLCIHPDIFHKELSNRDASNGNPSMGSLPPVRSILCSSSGSKIYESGDQNFFPLLRVLDLAKEKVVDFPIGEIKLVHSRYLAFSSDGKISIPKILPDFLWFLQTLIVDCKEVHLPEEIWRMPQLRHLLFGLCYFPCPARSPIDGENSVLGNLLTLSKVSSSSCTTEVFERVPNLNKLGILIERVVLTPFSIGNLVNLPQLETLKIEGEYIHDDVPINFNFPTNIKSLTLGGCRISWKHMANVGSMPNLEELKLKYDATVGPEWEPTEGEFCKLKFLLLDGIDLVRWRADETHFPGLERLILRGCSYLEEIPCGIGYIPTLEIIELDDASPLAVTSAKQMQEEQERLGNDSLQVHFHNTYYFSRLKRKEAEAAICGSNDNTLLLKSTKQFHTYLLYDQNKEIIPGVAPRLLEFLDRDDYPQLQCAAALAISKISILSDGINMLIDHGAVPIMVSLLSSPEDVLREQALEILGNFAHGSTKSRDLVLSYGVLTPLLELFNDKTKLSITRKAVKTLSKLCYGEPQPQFEQVKPALLSFARLIHTDNVSHACEALFHLTSGKGDIIQDVIDACVFPRLVELLVYSPDFVLIPALYTVGKIIQYVDDIQIQVIIDKGALPCLRNFLTGKYRKIVKLSTCWIIMLFIRRTNDYIQAVIDADIILPLLQLLQNDDFEIWWMAAWAIMFATEDGTNEQIKFLVREGCIKPMCGLQITPNPTDFIEYWLAGLENILKVGEAEKNQGNTEDVNVYAQMIDDAGGLQKIKNLQTHENSETCEIAMKLLETYW</sequence>
<comment type="similarity">
    <text evidence="2">Belongs to the importin alpha family.</text>
</comment>
<evidence type="ECO:0000256" key="7">
    <source>
        <dbReference type="ARBA" id="ARBA00022821"/>
    </source>
</evidence>
<organism evidence="14 15">
    <name type="scientific">Olea europaea subsp. europaea</name>
    <dbReference type="NCBI Taxonomy" id="158383"/>
    <lineage>
        <taxon>Eukaryota</taxon>
        <taxon>Viridiplantae</taxon>
        <taxon>Streptophyta</taxon>
        <taxon>Embryophyta</taxon>
        <taxon>Tracheophyta</taxon>
        <taxon>Spermatophyta</taxon>
        <taxon>Magnoliopsida</taxon>
        <taxon>eudicotyledons</taxon>
        <taxon>Gunneridae</taxon>
        <taxon>Pentapetalae</taxon>
        <taxon>asterids</taxon>
        <taxon>lamiids</taxon>
        <taxon>Lamiales</taxon>
        <taxon>Oleaceae</taxon>
        <taxon>Oleeae</taxon>
        <taxon>Olea</taxon>
    </lineage>
</organism>
<dbReference type="InterPro" id="IPR042197">
    <property type="entry name" value="Apaf_helical"/>
</dbReference>
<accession>A0A8S0SKP4</accession>
<dbReference type="Gene3D" id="1.10.10.10">
    <property type="entry name" value="Winged helix-like DNA-binding domain superfamily/Winged helix DNA-binding domain"/>
    <property type="match status" value="1"/>
</dbReference>
<dbReference type="Pfam" id="PF00931">
    <property type="entry name" value="NB-ARC"/>
    <property type="match status" value="1"/>
</dbReference>
<dbReference type="Proteomes" id="UP000594638">
    <property type="component" value="Unassembled WGS sequence"/>
</dbReference>
<dbReference type="Pfam" id="PF16186">
    <property type="entry name" value="Arm_3"/>
    <property type="match status" value="1"/>
</dbReference>
<dbReference type="Pfam" id="PF23559">
    <property type="entry name" value="WHD_DRP"/>
    <property type="match status" value="1"/>
</dbReference>
<dbReference type="Gene3D" id="1.25.10.10">
    <property type="entry name" value="Leucine-rich Repeat Variant"/>
    <property type="match status" value="1"/>
</dbReference>
<comment type="similarity">
    <text evidence="1">Belongs to the disease resistance NB-LRR family.</text>
</comment>
<feature type="repeat" description="ARM" evidence="10">
    <location>
        <begin position="893"/>
        <end position="935"/>
    </location>
</feature>
<dbReference type="GO" id="GO:0051607">
    <property type="term" value="P:defense response to virus"/>
    <property type="evidence" value="ECO:0007669"/>
    <property type="project" value="UniProtKB-ARBA"/>
</dbReference>
<dbReference type="PRINTS" id="PR00364">
    <property type="entry name" value="DISEASERSIST"/>
</dbReference>
<keyword evidence="5" id="KW-0677">Repeat</keyword>
<evidence type="ECO:0000259" key="12">
    <source>
        <dbReference type="Pfam" id="PF23559"/>
    </source>
</evidence>
<keyword evidence="3" id="KW-0813">Transport</keyword>
<dbReference type="PANTHER" id="PTHR23316">
    <property type="entry name" value="IMPORTIN ALPHA"/>
    <property type="match status" value="1"/>
</dbReference>
<gene>
    <name evidence="14" type="ORF">OLEA9_A058795</name>
</gene>
<protein>
    <submittedName>
        <fullName evidence="14">Late blight resistance homolog R1A-3 isoform X1</fullName>
    </submittedName>
</protein>
<dbReference type="FunFam" id="1.10.10.10:FF:000322">
    <property type="entry name" value="Probable disease resistance protein At1g63360"/>
    <property type="match status" value="1"/>
</dbReference>
<keyword evidence="9" id="KW-0653">Protein transport</keyword>
<dbReference type="InterPro" id="IPR002182">
    <property type="entry name" value="NB-ARC"/>
</dbReference>
<evidence type="ECO:0000256" key="3">
    <source>
        <dbReference type="ARBA" id="ARBA00022448"/>
    </source>
</evidence>
<keyword evidence="6" id="KW-0547">Nucleotide-binding</keyword>
<dbReference type="InterPro" id="IPR027417">
    <property type="entry name" value="P-loop_NTPase"/>
</dbReference>
<dbReference type="InterPro" id="IPR055414">
    <property type="entry name" value="LRR_R13L4/SHOC2-like"/>
</dbReference>
<dbReference type="SUPFAM" id="SSF52058">
    <property type="entry name" value="L domain-like"/>
    <property type="match status" value="1"/>
</dbReference>
<evidence type="ECO:0000256" key="1">
    <source>
        <dbReference type="ARBA" id="ARBA00008894"/>
    </source>
</evidence>
<evidence type="ECO:0000259" key="11">
    <source>
        <dbReference type="Pfam" id="PF00931"/>
    </source>
</evidence>
<dbReference type="InterPro" id="IPR011989">
    <property type="entry name" value="ARM-like"/>
</dbReference>
<dbReference type="InterPro" id="IPR058922">
    <property type="entry name" value="WHD_DRP"/>
</dbReference>
<dbReference type="GO" id="GO:0005524">
    <property type="term" value="F:ATP binding"/>
    <property type="evidence" value="ECO:0007669"/>
    <property type="project" value="UniProtKB-KW"/>
</dbReference>
<keyword evidence="8" id="KW-0067">ATP-binding</keyword>
<evidence type="ECO:0000313" key="15">
    <source>
        <dbReference type="Proteomes" id="UP000594638"/>
    </source>
</evidence>
<feature type="domain" description="Disease resistance protein winged helix" evidence="12">
    <location>
        <begin position="346"/>
        <end position="416"/>
    </location>
</feature>
<dbReference type="Pfam" id="PF23598">
    <property type="entry name" value="LRR_14"/>
    <property type="match status" value="1"/>
</dbReference>
<evidence type="ECO:0000256" key="5">
    <source>
        <dbReference type="ARBA" id="ARBA00022737"/>
    </source>
</evidence>
<dbReference type="Gene3D" id="3.40.50.300">
    <property type="entry name" value="P-loop containing nucleotide triphosphate hydrolases"/>
    <property type="match status" value="1"/>
</dbReference>
<evidence type="ECO:0000259" key="13">
    <source>
        <dbReference type="Pfam" id="PF23598"/>
    </source>
</evidence>
<name>A0A8S0SKP4_OLEEU</name>
<dbReference type="FunFam" id="3.40.50.300:FF:001091">
    <property type="entry name" value="Probable disease resistance protein At1g61300"/>
    <property type="match status" value="1"/>
</dbReference>
<feature type="domain" description="Disease resistance R13L4/SHOC-2-like LRR" evidence="13">
    <location>
        <begin position="478"/>
        <end position="784"/>
    </location>
</feature>
<keyword evidence="7" id="KW-0611">Plant defense</keyword>
<feature type="domain" description="NB-ARC" evidence="11">
    <location>
        <begin position="95"/>
        <end position="263"/>
    </location>
</feature>
<dbReference type="SMART" id="SM00185">
    <property type="entry name" value="ARM"/>
    <property type="match status" value="7"/>
</dbReference>
<evidence type="ECO:0000256" key="6">
    <source>
        <dbReference type="ARBA" id="ARBA00022741"/>
    </source>
</evidence>
<keyword evidence="15" id="KW-1185">Reference proteome</keyword>
<dbReference type="InterPro" id="IPR036388">
    <property type="entry name" value="WH-like_DNA-bd_sf"/>
</dbReference>
<dbReference type="Gene3D" id="1.20.5.4130">
    <property type="match status" value="1"/>
</dbReference>
<comment type="caution">
    <text evidence="14">The sequence shown here is derived from an EMBL/GenBank/DDBJ whole genome shotgun (WGS) entry which is preliminary data.</text>
</comment>
<reference evidence="14 15" key="1">
    <citation type="submission" date="2019-12" db="EMBL/GenBank/DDBJ databases">
        <authorList>
            <person name="Alioto T."/>
            <person name="Alioto T."/>
            <person name="Gomez Garrido J."/>
        </authorList>
    </citation>
    <scope>NUCLEOTIDE SEQUENCE [LARGE SCALE GENOMIC DNA]</scope>
</reference>
<dbReference type="InterPro" id="IPR000225">
    <property type="entry name" value="Armadillo"/>
</dbReference>
<evidence type="ECO:0000256" key="10">
    <source>
        <dbReference type="PROSITE-ProRule" id="PRU00259"/>
    </source>
</evidence>
<dbReference type="Gene3D" id="3.80.10.10">
    <property type="entry name" value="Ribonuclease Inhibitor"/>
    <property type="match status" value="1"/>
</dbReference>
<dbReference type="SUPFAM" id="SSF52540">
    <property type="entry name" value="P-loop containing nucleoside triphosphate hydrolases"/>
    <property type="match status" value="1"/>
</dbReference>